<keyword evidence="3" id="KW-0597">Phosphoprotein</keyword>
<evidence type="ECO:0000313" key="12">
    <source>
        <dbReference type="Proteomes" id="UP000216035"/>
    </source>
</evidence>
<evidence type="ECO:0000256" key="7">
    <source>
        <dbReference type="ARBA" id="ARBA00022840"/>
    </source>
</evidence>
<feature type="signal peptide" evidence="9">
    <location>
        <begin position="1"/>
        <end position="18"/>
    </location>
</feature>
<evidence type="ECO:0000259" key="10">
    <source>
        <dbReference type="SMART" id="SM00387"/>
    </source>
</evidence>
<reference evidence="11 12" key="1">
    <citation type="submission" date="2017-07" db="EMBL/GenBank/DDBJ databases">
        <title>Flavobacterium cyanobacteriorum sp. nov., isolated from cyanobacterial aggregates in a eutrophic lake.</title>
        <authorList>
            <person name="Cai H."/>
        </authorList>
    </citation>
    <scope>NUCLEOTIDE SEQUENCE [LARGE SCALE GENOMIC DNA]</scope>
    <source>
        <strain evidence="11 12">TH167</strain>
    </source>
</reference>
<dbReference type="GO" id="GO:0005524">
    <property type="term" value="F:ATP binding"/>
    <property type="evidence" value="ECO:0007669"/>
    <property type="project" value="UniProtKB-KW"/>
</dbReference>
<keyword evidence="8" id="KW-1133">Transmembrane helix</keyword>
<evidence type="ECO:0000256" key="8">
    <source>
        <dbReference type="SAM" id="Phobius"/>
    </source>
</evidence>
<sequence length="990" mass="114935">MKKLLLLFFFLQTSVLSAQSKTDYSVVKWVNEDDGLSQLYTTACQVDNNGFVWIATQLGLFRYDWKRVVKVQIPEYPDIEKKRIQFLLSDLQTEQIYFYTVPDDVGYCINNGKIRRLKKSEGEFIDNFFYLPATHPMYRAVINYRKKHDFGDHFYINKRVVLTDDYFYMIFRDAVVILDKQGKTKSLPIKAGDNSTFIQYGKLIFFVDEEKIGLITGGEIEFGKVEADQTITNFFKVKRFFCKFNEVLKIEDDYYITYKKKIYKIVYRDGRLTAEFKVDSPLPDYEDNNFSYSSKHDLFLFPSYTRGMAIIKPKVFNTVFVKPNSFVSDYSVVSKDNYWYGQRGWIYDAKSNRIKREEFDSWNYNFRFLLKHQDNYFLELRSSLVSLLDFKTRFPIKLSDEFNRFTAFSYLDGKLWLSNEHKIARVEKNKPVFDSIFNKRLLPKQIINSIASFNHRLIIATSLGVFVHEPFSKNTYAIKGLEKKNVRYIKPIDKKRFWAGSYGDGLFLVDHGVAYHVVDKNIEINAAHAVEEDASGNLWISTNNGLIVANKKEVISKTLKKQLIEGYIFLTYNGLPTNEFNGGSTFPSLRENDIIGFPSMKGFVWFDSRKVKKIPFSGSILIDEVQANRNKIKPATDFSYSIPKDAEIIRIKYSYGYPGNSENLTISYKFEDQSTWMTVKENTIVLPRYKKGTHKLLIKIRTHGFPEKSDVVKSLTLHFEERFTESVWMVILVVCALFISIATTYLVVKKIQRKREEELNNKINLKTKQLQDTILELSESKEMIRESLLEKELLLKEVHHRVKNNLQLIMSIFNIQARRKNYSNIFDFLKTGGARIEAMSLIHQRLYQDDGAIHKINLEVYFKDLVDSINNSFNTDLDKIQIKIEPNTVVINLSTAIPLGLILNELITNALKYAFPDGRSGVIQIRVGSIGNSRYELIVEDNGVGFDTSRTHSKSFGIELITVLAGQLNGSMQYSSNSKTQFAVIFEEVH</sequence>
<feature type="chain" id="PRO_5012220143" description="histidine kinase" evidence="9">
    <location>
        <begin position="19"/>
        <end position="990"/>
    </location>
</feature>
<keyword evidence="9" id="KW-0732">Signal</keyword>
<dbReference type="Gene3D" id="3.30.565.10">
    <property type="entry name" value="Histidine kinase-like ATPase, C-terminal domain"/>
    <property type="match status" value="1"/>
</dbReference>
<name>A0A255ZSK9_9FLAO</name>
<dbReference type="Gene3D" id="3.30.450.20">
    <property type="entry name" value="PAS domain"/>
    <property type="match status" value="1"/>
</dbReference>
<evidence type="ECO:0000256" key="5">
    <source>
        <dbReference type="ARBA" id="ARBA00022741"/>
    </source>
</evidence>
<comment type="catalytic activity">
    <reaction evidence="1">
        <text>ATP + protein L-histidine = ADP + protein N-phospho-L-histidine.</text>
        <dbReference type="EC" id="2.7.13.3"/>
    </reaction>
</comment>
<dbReference type="PANTHER" id="PTHR41523:SF8">
    <property type="entry name" value="ETHYLENE RESPONSE SENSOR PROTEIN"/>
    <property type="match status" value="1"/>
</dbReference>
<dbReference type="RefSeq" id="WP_094486444.1">
    <property type="nucleotide sequence ID" value="NZ_NOXX01000199.1"/>
</dbReference>
<dbReference type="EC" id="2.7.13.3" evidence="2"/>
<evidence type="ECO:0000256" key="4">
    <source>
        <dbReference type="ARBA" id="ARBA00022679"/>
    </source>
</evidence>
<dbReference type="Proteomes" id="UP000216035">
    <property type="component" value="Unassembled WGS sequence"/>
</dbReference>
<keyword evidence="8" id="KW-0472">Membrane</keyword>
<feature type="domain" description="Histidine kinase/HSP90-like ATPase" evidence="10">
    <location>
        <begin position="894"/>
        <end position="990"/>
    </location>
</feature>
<dbReference type="SMART" id="SM00387">
    <property type="entry name" value="HATPase_c"/>
    <property type="match status" value="1"/>
</dbReference>
<dbReference type="GO" id="GO:0004673">
    <property type="term" value="F:protein histidine kinase activity"/>
    <property type="evidence" value="ECO:0007669"/>
    <property type="project" value="UniProtKB-EC"/>
</dbReference>
<keyword evidence="12" id="KW-1185">Reference proteome</keyword>
<keyword evidence="7" id="KW-0067">ATP-binding</keyword>
<evidence type="ECO:0000256" key="3">
    <source>
        <dbReference type="ARBA" id="ARBA00022553"/>
    </source>
</evidence>
<organism evidence="11 12">
    <name type="scientific">Flavobacterium aurantiibacter</name>
    <dbReference type="NCBI Taxonomy" id="2023067"/>
    <lineage>
        <taxon>Bacteria</taxon>
        <taxon>Pseudomonadati</taxon>
        <taxon>Bacteroidota</taxon>
        <taxon>Flavobacteriia</taxon>
        <taxon>Flavobacteriales</taxon>
        <taxon>Flavobacteriaceae</taxon>
        <taxon>Flavobacterium</taxon>
    </lineage>
</organism>
<dbReference type="PANTHER" id="PTHR41523">
    <property type="entry name" value="TWO-COMPONENT SYSTEM SENSOR PROTEIN"/>
    <property type="match status" value="1"/>
</dbReference>
<dbReference type="SUPFAM" id="SSF55874">
    <property type="entry name" value="ATPase domain of HSP90 chaperone/DNA topoisomerase II/histidine kinase"/>
    <property type="match status" value="1"/>
</dbReference>
<proteinExistence type="predicted"/>
<gene>
    <name evidence="11" type="ORF">CHX27_09015</name>
</gene>
<feature type="transmembrane region" description="Helical" evidence="8">
    <location>
        <begin position="727"/>
        <end position="748"/>
    </location>
</feature>
<dbReference type="Pfam" id="PF07568">
    <property type="entry name" value="HisKA_2"/>
    <property type="match status" value="1"/>
</dbReference>
<evidence type="ECO:0000256" key="2">
    <source>
        <dbReference type="ARBA" id="ARBA00012438"/>
    </source>
</evidence>
<comment type="caution">
    <text evidence="11">The sequence shown here is derived from an EMBL/GenBank/DDBJ whole genome shotgun (WGS) entry which is preliminary data.</text>
</comment>
<dbReference type="InterPro" id="IPR015943">
    <property type="entry name" value="WD40/YVTN_repeat-like_dom_sf"/>
</dbReference>
<protein>
    <recommendedName>
        <fullName evidence="2">histidine kinase</fullName>
        <ecNumber evidence="2">2.7.13.3</ecNumber>
    </recommendedName>
</protein>
<dbReference type="AlphaFoldDB" id="A0A255ZSK9"/>
<dbReference type="Pfam" id="PF02518">
    <property type="entry name" value="HATPase_c"/>
    <property type="match status" value="1"/>
</dbReference>
<keyword evidence="4" id="KW-0808">Transferase</keyword>
<dbReference type="InterPro" id="IPR011495">
    <property type="entry name" value="Sig_transdc_His_kin_sub2_dim/P"/>
</dbReference>
<dbReference type="InterPro" id="IPR003594">
    <property type="entry name" value="HATPase_dom"/>
</dbReference>
<dbReference type="Gene3D" id="2.130.10.10">
    <property type="entry name" value="YVTN repeat-like/Quinoprotein amine dehydrogenase"/>
    <property type="match status" value="2"/>
</dbReference>
<evidence type="ECO:0000313" key="11">
    <source>
        <dbReference type="EMBL" id="OYQ43710.1"/>
    </source>
</evidence>
<evidence type="ECO:0000256" key="9">
    <source>
        <dbReference type="SAM" id="SignalP"/>
    </source>
</evidence>
<accession>A0A255ZSK9</accession>
<keyword evidence="8" id="KW-0812">Transmembrane</keyword>
<dbReference type="EMBL" id="NOXX01000199">
    <property type="protein sequence ID" value="OYQ43710.1"/>
    <property type="molecule type" value="Genomic_DNA"/>
</dbReference>
<evidence type="ECO:0000256" key="6">
    <source>
        <dbReference type="ARBA" id="ARBA00022777"/>
    </source>
</evidence>
<evidence type="ECO:0000256" key="1">
    <source>
        <dbReference type="ARBA" id="ARBA00000085"/>
    </source>
</evidence>
<dbReference type="OrthoDB" id="8676692at2"/>
<keyword evidence="5" id="KW-0547">Nucleotide-binding</keyword>
<keyword evidence="6" id="KW-0418">Kinase</keyword>
<dbReference type="InterPro" id="IPR036890">
    <property type="entry name" value="HATPase_C_sf"/>
</dbReference>